<sequence>MSKTSKSLTLSRIEDLTLGAFAYVPVPSTLEHLNAYLNTWQGTEKSFAILQYALQLLVPFLKWRANIQYKNGARASPISTTAPRLAKLAGLLSDARALFSLFGVLPIIQWLSSIERKAPATRSLLTIERIQAWSMLLFYPLDHTRYLLSHSVVNDKTSSALARISGTTKTSADGTTSLDAGKISRLSCQLWLLYTIMQLGHLREDKKILVDEARSLSKSKALSAQAARAKVQERLNYLWPSLLTNICDLFCALHWSLENGFFKNSVYPDLLMFISSVVGWRNGFRAIRAAAPAVAEKSDVLLDLGIQAPIGLDAGLDEI</sequence>
<gene>
    <name evidence="1" type="ORF">BDY19DRAFT_932963</name>
</gene>
<organism evidence="1 2">
    <name type="scientific">Irpex rosettiformis</name>
    <dbReference type="NCBI Taxonomy" id="378272"/>
    <lineage>
        <taxon>Eukaryota</taxon>
        <taxon>Fungi</taxon>
        <taxon>Dikarya</taxon>
        <taxon>Basidiomycota</taxon>
        <taxon>Agaricomycotina</taxon>
        <taxon>Agaricomycetes</taxon>
        <taxon>Polyporales</taxon>
        <taxon>Irpicaceae</taxon>
        <taxon>Irpex</taxon>
    </lineage>
</organism>
<proteinExistence type="predicted"/>
<reference evidence="1" key="1">
    <citation type="journal article" date="2021" name="Environ. Microbiol.">
        <title>Gene family expansions and transcriptome signatures uncover fungal adaptations to wood decay.</title>
        <authorList>
            <person name="Hage H."/>
            <person name="Miyauchi S."/>
            <person name="Viragh M."/>
            <person name="Drula E."/>
            <person name="Min B."/>
            <person name="Chaduli D."/>
            <person name="Navarro D."/>
            <person name="Favel A."/>
            <person name="Norest M."/>
            <person name="Lesage-Meessen L."/>
            <person name="Balint B."/>
            <person name="Merenyi Z."/>
            <person name="de Eugenio L."/>
            <person name="Morin E."/>
            <person name="Martinez A.T."/>
            <person name="Baldrian P."/>
            <person name="Stursova M."/>
            <person name="Martinez M.J."/>
            <person name="Novotny C."/>
            <person name="Magnuson J.K."/>
            <person name="Spatafora J.W."/>
            <person name="Maurice S."/>
            <person name="Pangilinan J."/>
            <person name="Andreopoulos W."/>
            <person name="LaButti K."/>
            <person name="Hundley H."/>
            <person name="Na H."/>
            <person name="Kuo A."/>
            <person name="Barry K."/>
            <person name="Lipzen A."/>
            <person name="Henrissat B."/>
            <person name="Riley R."/>
            <person name="Ahrendt S."/>
            <person name="Nagy L.G."/>
            <person name="Grigoriev I.V."/>
            <person name="Martin F."/>
            <person name="Rosso M.N."/>
        </authorList>
    </citation>
    <scope>NUCLEOTIDE SEQUENCE</scope>
    <source>
        <strain evidence="1">CBS 384.51</strain>
    </source>
</reference>
<comment type="caution">
    <text evidence="1">The sequence shown here is derived from an EMBL/GenBank/DDBJ whole genome shotgun (WGS) entry which is preliminary data.</text>
</comment>
<dbReference type="EMBL" id="MU274906">
    <property type="protein sequence ID" value="KAI0090998.1"/>
    <property type="molecule type" value="Genomic_DNA"/>
</dbReference>
<evidence type="ECO:0000313" key="2">
    <source>
        <dbReference type="Proteomes" id="UP001055072"/>
    </source>
</evidence>
<name>A0ACB8U9U8_9APHY</name>
<keyword evidence="2" id="KW-1185">Reference proteome</keyword>
<accession>A0ACB8U9U8</accession>
<protein>
    <submittedName>
        <fullName evidence="1">Uncharacterized protein</fullName>
    </submittedName>
</protein>
<evidence type="ECO:0000313" key="1">
    <source>
        <dbReference type="EMBL" id="KAI0090998.1"/>
    </source>
</evidence>
<dbReference type="Proteomes" id="UP001055072">
    <property type="component" value="Unassembled WGS sequence"/>
</dbReference>